<evidence type="ECO:0000259" key="1">
    <source>
        <dbReference type="SMART" id="SM00220"/>
    </source>
</evidence>
<dbReference type="STRING" id="983965.A0A2T4BR44"/>
<dbReference type="PANTHER" id="PTHR33112">
    <property type="entry name" value="DOMAIN PROTEIN, PUTATIVE-RELATED"/>
    <property type="match status" value="1"/>
</dbReference>
<dbReference type="SUPFAM" id="SSF56112">
    <property type="entry name" value="Protein kinase-like (PK-like)"/>
    <property type="match status" value="1"/>
</dbReference>
<proteinExistence type="predicted"/>
<sequence length="933" mass="106006">MAFRLGVAHSSLPKLSEVPLCQWKDKAFANWKLREIHEFCRKQWIFLCPVFDEAKFIYWFPKEQRLPFMPAEGIGKDAGHLGVVEKLRIHPAHYQQGSSVWRPASGYGEFYARERDTLQKMNELNNEHLIKAIASYEKAEQMHFLFPWADGGNLADLELNSSKFRHGDIKPSNILCFGTGAGASTACRLVIADVGLAKFHAEYTRNRNKTTTTRHGKSGGAILSTKCYDTWSLGCVFLELLNAFYKDLNEDPHNCRFWKEVFLLGQQKHPAVSRWIKRLKFDLLHASASMLDLHQELLKIQDKKLASWKEPASGAPIDQGVIKNLSIQRTSRLYDRWRNAAENDWALSSIRRVGWPLLRPSNRTSQTCQSYNMYDFDSSYSGLQSIMNHVGCGSDDCSLCHVLRVCHAKAKLSSGKPVIFVVDEPSHVLRNALDDSAIISIYSDPASRFAPPYAQVGLPVLPSAGSAQQFKLLNEWVKRCDKSHDCLSHKNGIDENVKTPTRLIKIGFRRLRLVETSNGTSGKYVALSHCWGSLTKEQKFCTYQSNIEALKKEIPYKSLPKSFQDAVRVTRALRVPYLWIDSICIIQGDEEVWKSEASKMEQVFSSAYCTITTSSATSSLDGFLGERLPRACATIQTSRGPLYLAEAIDDFHKHVENSVLSTRGWVLQERALSRRTIYFTSTQVYWECGEGVVCETFATLQNPHSRFIGDSHCPASGLKYFKDERIRLIQHLYQVYSKLQLTKATDRPRAILGLQNRLAYTFGARADYGVHWNYPERTLLWQAESPGSLSRISYQEQDAVPSWSWMAYTGAITFANIPFKEVDWMANPQIPFGPGDHLEEWDGLLRAQTRPLRIDENQLIDRMVFDSCDYIFSPSWQCIVVGTSRMRMKDDDFIHYVLLVRPSSGAAQTYERVGIASLLASHISPETQDIFLG</sequence>
<evidence type="ECO:0000313" key="2">
    <source>
        <dbReference type="EMBL" id="PTB71764.1"/>
    </source>
</evidence>
<dbReference type="PROSITE" id="PS00108">
    <property type="entry name" value="PROTEIN_KINASE_ST"/>
    <property type="match status" value="1"/>
</dbReference>
<dbReference type="GO" id="GO:0005524">
    <property type="term" value="F:ATP binding"/>
    <property type="evidence" value="ECO:0007669"/>
    <property type="project" value="InterPro"/>
</dbReference>
<dbReference type="InterPro" id="IPR011009">
    <property type="entry name" value="Kinase-like_dom_sf"/>
</dbReference>
<dbReference type="PANTHER" id="PTHR33112:SF10">
    <property type="entry name" value="TOL"/>
    <property type="match status" value="1"/>
</dbReference>
<dbReference type="InterPro" id="IPR000719">
    <property type="entry name" value="Prot_kinase_dom"/>
</dbReference>
<feature type="domain" description="Protein kinase" evidence="1">
    <location>
        <begin position="68"/>
        <end position="317"/>
    </location>
</feature>
<reference evidence="2 3" key="1">
    <citation type="submission" date="2016-07" db="EMBL/GenBank/DDBJ databases">
        <title>Multiple horizontal gene transfer events from other fungi enriched the ability of initially mycotrophic Trichoderma (Ascomycota) to feed on dead plant biomass.</title>
        <authorList>
            <consortium name="DOE Joint Genome Institute"/>
            <person name="Aerts A."/>
            <person name="Atanasova L."/>
            <person name="Chenthamara K."/>
            <person name="Zhang J."/>
            <person name="Grujic M."/>
            <person name="Henrissat B."/>
            <person name="Kuo A."/>
            <person name="Salamov A."/>
            <person name="Lipzen A."/>
            <person name="Labutti K."/>
            <person name="Barry K."/>
            <person name="Miao Y."/>
            <person name="Rahimi M.J."/>
            <person name="Shen Q."/>
            <person name="Grigoriev I.V."/>
            <person name="Kubicek C.P."/>
            <person name="Druzhinina I.S."/>
        </authorList>
    </citation>
    <scope>NUCLEOTIDE SEQUENCE [LARGE SCALE GENOMIC DNA]</scope>
    <source>
        <strain evidence="2 3">ATCC 18648</strain>
    </source>
</reference>
<dbReference type="GO" id="GO:0004672">
    <property type="term" value="F:protein kinase activity"/>
    <property type="evidence" value="ECO:0007669"/>
    <property type="project" value="InterPro"/>
</dbReference>
<dbReference type="InterPro" id="IPR010730">
    <property type="entry name" value="HET"/>
</dbReference>
<dbReference type="InterPro" id="IPR008271">
    <property type="entry name" value="Ser/Thr_kinase_AS"/>
</dbReference>
<dbReference type="Pfam" id="PF06985">
    <property type="entry name" value="HET"/>
    <property type="match status" value="1"/>
</dbReference>
<dbReference type="SMART" id="SM00220">
    <property type="entry name" value="S_TKc"/>
    <property type="match status" value="1"/>
</dbReference>
<name>A0A2T4BR44_TRILO</name>
<dbReference type="Proteomes" id="UP000240760">
    <property type="component" value="Unassembled WGS sequence"/>
</dbReference>
<accession>A0A2T4BR44</accession>
<organism evidence="2 3">
    <name type="scientific">Trichoderma longibrachiatum ATCC 18648</name>
    <dbReference type="NCBI Taxonomy" id="983965"/>
    <lineage>
        <taxon>Eukaryota</taxon>
        <taxon>Fungi</taxon>
        <taxon>Dikarya</taxon>
        <taxon>Ascomycota</taxon>
        <taxon>Pezizomycotina</taxon>
        <taxon>Sordariomycetes</taxon>
        <taxon>Hypocreomycetidae</taxon>
        <taxon>Hypocreales</taxon>
        <taxon>Hypocreaceae</taxon>
        <taxon>Trichoderma</taxon>
    </lineage>
</organism>
<dbReference type="AlphaFoldDB" id="A0A2T4BR44"/>
<keyword evidence="3" id="KW-1185">Reference proteome</keyword>
<dbReference type="Gene3D" id="1.10.510.10">
    <property type="entry name" value="Transferase(Phosphotransferase) domain 1"/>
    <property type="match status" value="1"/>
</dbReference>
<dbReference type="EMBL" id="KZ679146">
    <property type="protein sequence ID" value="PTB71764.1"/>
    <property type="molecule type" value="Genomic_DNA"/>
</dbReference>
<gene>
    <name evidence="2" type="ORF">M440DRAFT_1451457</name>
</gene>
<dbReference type="OrthoDB" id="4897934at2759"/>
<protein>
    <submittedName>
        <fullName evidence="2">HET-domain-containing protein</fullName>
    </submittedName>
</protein>
<evidence type="ECO:0000313" key="3">
    <source>
        <dbReference type="Proteomes" id="UP000240760"/>
    </source>
</evidence>